<dbReference type="AlphaFoldDB" id="A0A2I0JKT6"/>
<sequence length="267" mass="30361">MREEGVDGGGDDCPLEDDDPYSRNSKRTRKVSLCHEQEDPVTNKASYPSSRKLASKSVLRGDRMIEDENHMEDKEEAIDNQSTGTDLRAMIGIEPIPRAPELFRLTNGCRNSTRGIDKTTACVLGTVYNVEYEGFNMIYFDYGRIGHKKDQCIRLLKSLRLARNLVALARRCRKIPWVPYPPRTNEDRHDTGKGESKEDPRPIEEVMTFKARGQTIKVGSSKPRNEKSIKMVRESRIVQISSAYASSSNPIQPNLSIWSARPSMRRE</sequence>
<feature type="compositionally biased region" description="Polar residues" evidence="1">
    <location>
        <begin position="245"/>
        <end position="257"/>
    </location>
</feature>
<name>A0A2I0JKT6_PUNGR</name>
<feature type="compositionally biased region" description="Basic and acidic residues" evidence="1">
    <location>
        <begin position="184"/>
        <end position="202"/>
    </location>
</feature>
<keyword evidence="3" id="KW-1185">Reference proteome</keyword>
<proteinExistence type="predicted"/>
<feature type="compositionally biased region" description="Acidic residues" evidence="1">
    <location>
        <begin position="9"/>
        <end position="19"/>
    </location>
</feature>
<gene>
    <name evidence="2" type="ORF">CRG98_023089</name>
</gene>
<accession>A0A2I0JKT6</accession>
<comment type="caution">
    <text evidence="2">The sequence shown here is derived from an EMBL/GenBank/DDBJ whole genome shotgun (WGS) entry which is preliminary data.</text>
</comment>
<organism evidence="2 3">
    <name type="scientific">Punica granatum</name>
    <name type="common">Pomegranate</name>
    <dbReference type="NCBI Taxonomy" id="22663"/>
    <lineage>
        <taxon>Eukaryota</taxon>
        <taxon>Viridiplantae</taxon>
        <taxon>Streptophyta</taxon>
        <taxon>Embryophyta</taxon>
        <taxon>Tracheophyta</taxon>
        <taxon>Spermatophyta</taxon>
        <taxon>Magnoliopsida</taxon>
        <taxon>eudicotyledons</taxon>
        <taxon>Gunneridae</taxon>
        <taxon>Pentapetalae</taxon>
        <taxon>rosids</taxon>
        <taxon>malvids</taxon>
        <taxon>Myrtales</taxon>
        <taxon>Lythraceae</taxon>
        <taxon>Punica</taxon>
    </lineage>
</organism>
<protein>
    <submittedName>
        <fullName evidence="2">Uncharacterized protein</fullName>
    </submittedName>
</protein>
<feature type="region of interest" description="Disordered" evidence="1">
    <location>
        <begin position="1"/>
        <end position="53"/>
    </location>
</feature>
<feature type="region of interest" description="Disordered" evidence="1">
    <location>
        <begin position="245"/>
        <end position="267"/>
    </location>
</feature>
<evidence type="ECO:0000313" key="3">
    <source>
        <dbReference type="Proteomes" id="UP000233551"/>
    </source>
</evidence>
<feature type="region of interest" description="Disordered" evidence="1">
    <location>
        <begin position="180"/>
        <end position="202"/>
    </location>
</feature>
<dbReference type="EMBL" id="PGOL01001595">
    <property type="protein sequence ID" value="PKI56563.1"/>
    <property type="molecule type" value="Genomic_DNA"/>
</dbReference>
<evidence type="ECO:0000256" key="1">
    <source>
        <dbReference type="SAM" id="MobiDB-lite"/>
    </source>
</evidence>
<dbReference type="Proteomes" id="UP000233551">
    <property type="component" value="Unassembled WGS sequence"/>
</dbReference>
<reference evidence="2 3" key="1">
    <citation type="submission" date="2017-11" db="EMBL/GenBank/DDBJ databases">
        <title>De-novo sequencing of pomegranate (Punica granatum L.) genome.</title>
        <authorList>
            <person name="Akparov Z."/>
            <person name="Amiraslanov A."/>
            <person name="Hajiyeva S."/>
            <person name="Abbasov M."/>
            <person name="Kaur K."/>
            <person name="Hamwieh A."/>
            <person name="Solovyev V."/>
            <person name="Salamov A."/>
            <person name="Braich B."/>
            <person name="Kosarev P."/>
            <person name="Mahmoud A."/>
            <person name="Hajiyev E."/>
            <person name="Babayeva S."/>
            <person name="Izzatullayeva V."/>
            <person name="Mammadov A."/>
            <person name="Mammadov A."/>
            <person name="Sharifova S."/>
            <person name="Ojaghi J."/>
            <person name="Eynullazada K."/>
            <person name="Bayramov B."/>
            <person name="Abdulazimova A."/>
            <person name="Shahmuradov I."/>
        </authorList>
    </citation>
    <scope>NUCLEOTIDE SEQUENCE [LARGE SCALE GENOMIC DNA]</scope>
    <source>
        <strain evidence="3">cv. AG2017</strain>
        <tissue evidence="2">Leaf</tissue>
    </source>
</reference>
<evidence type="ECO:0000313" key="2">
    <source>
        <dbReference type="EMBL" id="PKI56563.1"/>
    </source>
</evidence>